<dbReference type="eggNOG" id="COG0190">
    <property type="taxonomic scope" value="Bacteria"/>
</dbReference>
<comment type="catalytic activity">
    <reaction evidence="12">
        <text>(6R)-5,10-methylene-5,6,7,8-tetrahydrofolate + NADP(+) = (6R)-5,10-methenyltetrahydrofolate + NADPH</text>
        <dbReference type="Rhea" id="RHEA:22812"/>
        <dbReference type="ChEBI" id="CHEBI:15636"/>
        <dbReference type="ChEBI" id="CHEBI:57455"/>
        <dbReference type="ChEBI" id="CHEBI:57783"/>
        <dbReference type="ChEBI" id="CHEBI:58349"/>
        <dbReference type="EC" id="1.5.1.5"/>
    </reaction>
</comment>
<dbReference type="EMBL" id="CP002689">
    <property type="protein sequence ID" value="AEE12269.1"/>
    <property type="molecule type" value="Genomic_DNA"/>
</dbReference>
<dbReference type="CDD" id="cd01080">
    <property type="entry name" value="NAD_bind_m-THF_DH_Cyclohyd"/>
    <property type="match status" value="1"/>
</dbReference>
<feature type="domain" description="Tetrahydrofolate dehydrogenase/cyclohydrolase NAD(P)-binding" evidence="14">
    <location>
        <begin position="209"/>
        <end position="359"/>
    </location>
</feature>
<dbReference type="EC" id="3.5.4.9" evidence="12"/>
<dbReference type="NCBIfam" id="NF010783">
    <property type="entry name" value="PRK14186.1"/>
    <property type="match status" value="1"/>
</dbReference>
<evidence type="ECO:0000259" key="14">
    <source>
        <dbReference type="Pfam" id="PF02882"/>
    </source>
</evidence>
<dbReference type="Proteomes" id="UP000006545">
    <property type="component" value="Chromosome"/>
</dbReference>
<accession>F4KMF0</accession>
<dbReference type="GO" id="GO:0009086">
    <property type="term" value="P:methionine biosynthetic process"/>
    <property type="evidence" value="ECO:0007669"/>
    <property type="project" value="UniProtKB-KW"/>
</dbReference>
<dbReference type="PROSITE" id="PS00766">
    <property type="entry name" value="THF_DHG_CYH_1"/>
    <property type="match status" value="1"/>
</dbReference>
<keyword evidence="16" id="KW-1185">Reference proteome</keyword>
<dbReference type="UniPathway" id="UPA00193"/>
<keyword evidence="5 12" id="KW-0658">Purine biosynthesis</keyword>
<evidence type="ECO:0000256" key="6">
    <source>
        <dbReference type="ARBA" id="ARBA00022801"/>
    </source>
</evidence>
<dbReference type="InterPro" id="IPR020867">
    <property type="entry name" value="THF_DH/CycHdrlase_CS"/>
</dbReference>
<evidence type="ECO:0000256" key="12">
    <source>
        <dbReference type="HAMAP-Rule" id="MF_01576"/>
    </source>
</evidence>
<dbReference type="HAMAP" id="MF_01576">
    <property type="entry name" value="THF_DHG_CYH"/>
    <property type="match status" value="1"/>
</dbReference>
<protein>
    <recommendedName>
        <fullName evidence="12">Bifunctional protein FolD</fullName>
    </recommendedName>
    <domain>
        <recommendedName>
            <fullName evidence="12">Methylenetetrahydrofolate dehydrogenase</fullName>
            <ecNumber evidence="12">1.5.1.5</ecNumber>
        </recommendedName>
    </domain>
    <domain>
        <recommendedName>
            <fullName evidence="12">Methenyltetrahydrofolate cyclohydrolase</fullName>
            <ecNumber evidence="12">3.5.4.9</ecNumber>
        </recommendedName>
    </domain>
</protein>
<dbReference type="FunFam" id="3.40.50.720:FF:000189">
    <property type="entry name" value="Bifunctional protein FolD"/>
    <property type="match status" value="1"/>
</dbReference>
<dbReference type="InterPro" id="IPR000672">
    <property type="entry name" value="THF_DH/CycHdrlase"/>
</dbReference>
<reference evidence="16" key="1">
    <citation type="submission" date="2011-04" db="EMBL/GenBank/DDBJ databases">
        <title>The complete genome of Porphyromonas asaccharolytica DSM 20707.</title>
        <authorList>
            <person name="Lucas S."/>
            <person name="Han J."/>
            <person name="Lapidus A."/>
            <person name="Bruce D."/>
            <person name="Goodwin L."/>
            <person name="Pitluck S."/>
            <person name="Peters L."/>
            <person name="Kyrpides N."/>
            <person name="Mavromatis K."/>
            <person name="Ivanova N."/>
            <person name="Ovchinnikova G."/>
            <person name="Pagani I."/>
            <person name="Lu M."/>
            <person name="Detter J.C."/>
            <person name="Tapia R."/>
            <person name="Han C."/>
            <person name="Land M."/>
            <person name="Hauser L."/>
            <person name="Markowitz V."/>
            <person name="Cheng J.-F."/>
            <person name="Hugenholtz P."/>
            <person name="Woyke T."/>
            <person name="Wu D."/>
            <person name="Gronow S."/>
            <person name="Wellnitz S."/>
            <person name="Brambilla E."/>
            <person name="Klenk H.-P."/>
            <person name="Eisen J.A."/>
        </authorList>
    </citation>
    <scope>NUCLEOTIDE SEQUENCE [LARGE SCALE GENOMIC DNA]</scope>
    <source>
        <strain evidence="16">ATCC 25260 / DSM 20707 / VPI 4198</strain>
    </source>
</reference>
<dbReference type="SUPFAM" id="SSF53223">
    <property type="entry name" value="Aminoacid dehydrogenase-like, N-terminal domain"/>
    <property type="match status" value="1"/>
</dbReference>
<dbReference type="PROSITE" id="PS00767">
    <property type="entry name" value="THF_DHG_CYH_2"/>
    <property type="match status" value="1"/>
</dbReference>
<evidence type="ECO:0000259" key="13">
    <source>
        <dbReference type="Pfam" id="PF00763"/>
    </source>
</evidence>
<dbReference type="InterPro" id="IPR020630">
    <property type="entry name" value="THF_DH/CycHdrlase_cat_dom"/>
</dbReference>
<keyword evidence="7 12" id="KW-0521">NADP</keyword>
<evidence type="ECO:0000256" key="2">
    <source>
        <dbReference type="ARBA" id="ARBA00011738"/>
    </source>
</evidence>
<comment type="subunit">
    <text evidence="2 12">Homodimer.</text>
</comment>
<keyword evidence="11 12" id="KW-0511">Multifunctional enzyme</keyword>
<dbReference type="GO" id="GO:0006164">
    <property type="term" value="P:purine nucleotide biosynthetic process"/>
    <property type="evidence" value="ECO:0007669"/>
    <property type="project" value="UniProtKB-KW"/>
</dbReference>
<dbReference type="Gene3D" id="3.40.50.720">
    <property type="entry name" value="NAD(P)-binding Rossmann-like Domain"/>
    <property type="match status" value="1"/>
</dbReference>
<dbReference type="FunFam" id="3.40.50.10860:FF:000005">
    <property type="entry name" value="C-1-tetrahydrofolate synthase, cytoplasmic, putative"/>
    <property type="match status" value="1"/>
</dbReference>
<dbReference type="EC" id="1.5.1.5" evidence="12"/>
<dbReference type="Pfam" id="PF00763">
    <property type="entry name" value="THF_DHG_CYH"/>
    <property type="match status" value="1"/>
</dbReference>
<keyword evidence="10 12" id="KW-0486">Methionine biosynthesis</keyword>
<evidence type="ECO:0000256" key="7">
    <source>
        <dbReference type="ARBA" id="ARBA00022857"/>
    </source>
</evidence>
<dbReference type="PANTHER" id="PTHR48099">
    <property type="entry name" value="C-1-TETRAHYDROFOLATE SYNTHASE, CYTOPLASMIC-RELATED"/>
    <property type="match status" value="1"/>
</dbReference>
<evidence type="ECO:0000256" key="8">
    <source>
        <dbReference type="ARBA" id="ARBA00023002"/>
    </source>
</evidence>
<dbReference type="GO" id="GO:0004477">
    <property type="term" value="F:methenyltetrahydrofolate cyclohydrolase activity"/>
    <property type="evidence" value="ECO:0007669"/>
    <property type="project" value="UniProtKB-UniRule"/>
</dbReference>
<dbReference type="GO" id="GO:0035999">
    <property type="term" value="P:tetrahydrofolate interconversion"/>
    <property type="evidence" value="ECO:0007669"/>
    <property type="project" value="UniProtKB-UniRule"/>
</dbReference>
<keyword evidence="8 12" id="KW-0560">Oxidoreductase</keyword>
<dbReference type="SUPFAM" id="SSF51735">
    <property type="entry name" value="NAD(P)-binding Rossmann-fold domains"/>
    <property type="match status" value="1"/>
</dbReference>
<evidence type="ECO:0000256" key="3">
    <source>
        <dbReference type="ARBA" id="ARBA00022563"/>
    </source>
</evidence>
<gene>
    <name evidence="12" type="primary">folD</name>
    <name evidence="15" type="ordered locus">Poras_0315</name>
</gene>
<dbReference type="PRINTS" id="PR00085">
    <property type="entry name" value="THFDHDRGNASE"/>
</dbReference>
<dbReference type="Pfam" id="PF02882">
    <property type="entry name" value="THF_DHG_CYH_C"/>
    <property type="match status" value="1"/>
</dbReference>
<evidence type="ECO:0000313" key="16">
    <source>
        <dbReference type="Proteomes" id="UP000006545"/>
    </source>
</evidence>
<keyword evidence="9 12" id="KW-0368">Histidine biosynthesis</keyword>
<sequence length="363" mass="40065">MKLQFLPYGTTVPFVGNCWRVRYDRVNPLDFGIFVRQLSRGRCHNDGLTPHYQEQNNTIYLYKYHSMTQESFIRLDGKTTATEIKKEIAQEVQQMVAAGQRPPSLGAIIVGHDGASETYIASKIKACEEVGFISLTKRFDESITQEELIAEIEQLNKDPEVDGFIVQLPLPKHIDEQAVIHAVDYRKDVDGFHPINVGLLSLGEPCLVPATPKGVIELLKHYNISTEGKHVVVLGRSNIVGKPIAQLFLQKGAQGNATVTICHSRTKDIASICRQADIVVAAIGIPLFVKKEMVKEGAIVIDVGITRVPDATKKSGSRIVGDVDFDEVAPLCSYITPVPGGVGPMTIITLMRNTILARQLRQK</sequence>
<feature type="binding site" evidence="12">
    <location>
        <begin position="235"/>
        <end position="237"/>
    </location>
    <ligand>
        <name>NADP(+)</name>
        <dbReference type="ChEBI" id="CHEBI:58349"/>
    </ligand>
</feature>
<dbReference type="InterPro" id="IPR036291">
    <property type="entry name" value="NAD(P)-bd_dom_sf"/>
</dbReference>
<comment type="caution">
    <text evidence="12">Lacks conserved residue(s) required for the propagation of feature annotation.</text>
</comment>
<dbReference type="AlphaFoldDB" id="F4KMF0"/>
<evidence type="ECO:0000256" key="1">
    <source>
        <dbReference type="ARBA" id="ARBA00004777"/>
    </source>
</evidence>
<dbReference type="GO" id="GO:0000105">
    <property type="term" value="P:L-histidine biosynthetic process"/>
    <property type="evidence" value="ECO:0007669"/>
    <property type="project" value="UniProtKB-KW"/>
</dbReference>
<keyword evidence="6 12" id="KW-0378">Hydrolase</keyword>
<dbReference type="HOGENOM" id="CLU_034045_1_2_10"/>
<evidence type="ECO:0000313" key="15">
    <source>
        <dbReference type="EMBL" id="AEE12269.1"/>
    </source>
</evidence>
<dbReference type="GO" id="GO:0004488">
    <property type="term" value="F:methylenetetrahydrofolate dehydrogenase (NADP+) activity"/>
    <property type="evidence" value="ECO:0007669"/>
    <property type="project" value="UniProtKB-UniRule"/>
</dbReference>
<feature type="domain" description="Tetrahydrofolate dehydrogenase/cyclohydrolase catalytic" evidence="13">
    <location>
        <begin position="75"/>
        <end position="190"/>
    </location>
</feature>
<dbReference type="Gene3D" id="3.40.50.10860">
    <property type="entry name" value="Leucine Dehydrogenase, chain A, domain 1"/>
    <property type="match status" value="1"/>
</dbReference>
<dbReference type="KEGG" id="pah:Poras_0315"/>
<dbReference type="STRING" id="879243.Poras_0315"/>
<evidence type="ECO:0000256" key="5">
    <source>
        <dbReference type="ARBA" id="ARBA00022755"/>
    </source>
</evidence>
<evidence type="ECO:0000256" key="10">
    <source>
        <dbReference type="ARBA" id="ARBA00023167"/>
    </source>
</evidence>
<dbReference type="PANTHER" id="PTHR48099:SF5">
    <property type="entry name" value="C-1-TETRAHYDROFOLATE SYNTHASE, CYTOPLASMIC"/>
    <property type="match status" value="1"/>
</dbReference>
<evidence type="ECO:0000256" key="4">
    <source>
        <dbReference type="ARBA" id="ARBA00022605"/>
    </source>
</evidence>
<dbReference type="InterPro" id="IPR020631">
    <property type="entry name" value="THF_DH/CycHdrlase_NAD-bd_dom"/>
</dbReference>
<keyword evidence="4 12" id="KW-0028">Amino-acid biosynthesis</keyword>
<proteinExistence type="inferred from homology"/>
<name>F4KMF0_PORAD</name>
<comment type="similarity">
    <text evidence="12">Belongs to the tetrahydrofolate dehydrogenase/cyclohydrolase family.</text>
</comment>
<evidence type="ECO:0000256" key="9">
    <source>
        <dbReference type="ARBA" id="ARBA00023102"/>
    </source>
</evidence>
<comment type="function">
    <text evidence="12">Catalyzes the oxidation of 5,10-methylenetetrahydrofolate to 5,10-methenyltetrahydrofolate and then the hydrolysis of 5,10-methenyltetrahydrofolate to 10-formyltetrahydrofolate.</text>
</comment>
<dbReference type="InterPro" id="IPR046346">
    <property type="entry name" value="Aminoacid_DH-like_N_sf"/>
</dbReference>
<comment type="pathway">
    <text evidence="1 12">One-carbon metabolism; tetrahydrofolate interconversion.</text>
</comment>
<evidence type="ECO:0000256" key="11">
    <source>
        <dbReference type="ARBA" id="ARBA00023268"/>
    </source>
</evidence>
<dbReference type="GO" id="GO:0005829">
    <property type="term" value="C:cytosol"/>
    <property type="evidence" value="ECO:0007669"/>
    <property type="project" value="TreeGrafter"/>
</dbReference>
<organism evidence="15 16">
    <name type="scientific">Porphyromonas asaccharolytica (strain ATCC 25260 / DSM 20707 / BCRC 10618 / CCUG 7834 / JCM 6326 / LMG 13178 / VPI 4198 / B440)</name>
    <name type="common">Bacteroides asaccharolyticus</name>
    <dbReference type="NCBI Taxonomy" id="879243"/>
    <lineage>
        <taxon>Bacteria</taxon>
        <taxon>Pseudomonadati</taxon>
        <taxon>Bacteroidota</taxon>
        <taxon>Bacteroidia</taxon>
        <taxon>Bacteroidales</taxon>
        <taxon>Porphyromonadaceae</taxon>
        <taxon>Porphyromonas</taxon>
    </lineage>
</organism>
<feature type="binding site" evidence="12">
    <location>
        <position position="305"/>
    </location>
    <ligand>
        <name>NADP(+)</name>
        <dbReference type="ChEBI" id="CHEBI:58349"/>
    </ligand>
</feature>
<keyword evidence="3 12" id="KW-0554">One-carbon metabolism</keyword>
<comment type="catalytic activity">
    <reaction evidence="12">
        <text>(6R)-5,10-methenyltetrahydrofolate + H2O = (6R)-10-formyltetrahydrofolate + H(+)</text>
        <dbReference type="Rhea" id="RHEA:23700"/>
        <dbReference type="ChEBI" id="CHEBI:15377"/>
        <dbReference type="ChEBI" id="CHEBI:15378"/>
        <dbReference type="ChEBI" id="CHEBI:57455"/>
        <dbReference type="ChEBI" id="CHEBI:195366"/>
        <dbReference type="EC" id="3.5.4.9"/>
    </reaction>
</comment>